<comment type="caution">
    <text evidence="2">The sequence shown here is derived from an EMBL/GenBank/DDBJ whole genome shotgun (WGS) entry which is preliminary data.</text>
</comment>
<dbReference type="AlphaFoldDB" id="A0AAN9PU24"/>
<organism evidence="2 3">
    <name type="scientific">Clitoria ternatea</name>
    <name type="common">Butterfly pea</name>
    <dbReference type="NCBI Taxonomy" id="43366"/>
    <lineage>
        <taxon>Eukaryota</taxon>
        <taxon>Viridiplantae</taxon>
        <taxon>Streptophyta</taxon>
        <taxon>Embryophyta</taxon>
        <taxon>Tracheophyta</taxon>
        <taxon>Spermatophyta</taxon>
        <taxon>Magnoliopsida</taxon>
        <taxon>eudicotyledons</taxon>
        <taxon>Gunneridae</taxon>
        <taxon>Pentapetalae</taxon>
        <taxon>rosids</taxon>
        <taxon>fabids</taxon>
        <taxon>Fabales</taxon>
        <taxon>Fabaceae</taxon>
        <taxon>Papilionoideae</taxon>
        <taxon>50 kb inversion clade</taxon>
        <taxon>NPAAA clade</taxon>
        <taxon>indigoferoid/millettioid clade</taxon>
        <taxon>Phaseoleae</taxon>
        <taxon>Clitoria</taxon>
    </lineage>
</organism>
<dbReference type="Proteomes" id="UP001359559">
    <property type="component" value="Unassembled WGS sequence"/>
</dbReference>
<feature type="compositionally biased region" description="Low complexity" evidence="1">
    <location>
        <begin position="1"/>
        <end position="13"/>
    </location>
</feature>
<name>A0AAN9PU24_CLITE</name>
<gene>
    <name evidence="2" type="ORF">RJT34_07526</name>
</gene>
<feature type="region of interest" description="Disordered" evidence="1">
    <location>
        <begin position="1"/>
        <end position="26"/>
    </location>
</feature>
<sequence length="74" mass="8183">MTSIIASKATATTQKPSSNGRNFVPTIKFSNGTERLQYINRIRKAPMGAQMKSVIDILLELEAAENKIYVDTLP</sequence>
<accession>A0AAN9PU24</accession>
<dbReference type="EMBL" id="JAYKXN010000002">
    <property type="protein sequence ID" value="KAK7310187.1"/>
    <property type="molecule type" value="Genomic_DNA"/>
</dbReference>
<evidence type="ECO:0000313" key="3">
    <source>
        <dbReference type="Proteomes" id="UP001359559"/>
    </source>
</evidence>
<proteinExistence type="predicted"/>
<protein>
    <submittedName>
        <fullName evidence="2">Uncharacterized protein</fullName>
    </submittedName>
</protein>
<evidence type="ECO:0000313" key="2">
    <source>
        <dbReference type="EMBL" id="KAK7310187.1"/>
    </source>
</evidence>
<keyword evidence="3" id="KW-1185">Reference proteome</keyword>
<evidence type="ECO:0000256" key="1">
    <source>
        <dbReference type="SAM" id="MobiDB-lite"/>
    </source>
</evidence>
<reference evidence="2 3" key="1">
    <citation type="submission" date="2024-01" db="EMBL/GenBank/DDBJ databases">
        <title>The genomes of 5 underutilized Papilionoideae crops provide insights into root nodulation and disease resistance.</title>
        <authorList>
            <person name="Yuan L."/>
        </authorList>
    </citation>
    <scope>NUCLEOTIDE SEQUENCE [LARGE SCALE GENOMIC DNA]</scope>
    <source>
        <strain evidence="2">LY-2023</strain>
        <tissue evidence="2">Leaf</tissue>
    </source>
</reference>